<evidence type="ECO:0000313" key="1">
    <source>
        <dbReference type="EMBL" id="RLU24963.1"/>
    </source>
</evidence>
<dbReference type="PANTHER" id="PTHR47326:SF1">
    <property type="entry name" value="HTH PSQ-TYPE DOMAIN-CONTAINING PROTEIN"/>
    <property type="match status" value="1"/>
</dbReference>
<protein>
    <recommendedName>
        <fullName evidence="2">DUF4817 domain-containing protein</fullName>
    </recommendedName>
</protein>
<name>A0A3L8DXK1_OOCBI</name>
<reference evidence="1" key="1">
    <citation type="journal article" date="2018" name="Genome Res.">
        <title>The genomic architecture and molecular evolution of ant odorant receptors.</title>
        <authorList>
            <person name="McKenzie S.K."/>
            <person name="Kronauer D.J.C."/>
        </authorList>
    </citation>
    <scope>NUCLEOTIDE SEQUENCE [LARGE SCALE GENOMIC DNA]</scope>
    <source>
        <strain evidence="1">Clonal line C1</strain>
    </source>
</reference>
<dbReference type="GO" id="GO:0003676">
    <property type="term" value="F:nucleic acid binding"/>
    <property type="evidence" value="ECO:0007669"/>
    <property type="project" value="InterPro"/>
</dbReference>
<reference evidence="1" key="2">
    <citation type="submission" date="2018-07" db="EMBL/GenBank/DDBJ databases">
        <authorList>
            <person name="Mckenzie S.K."/>
            <person name="Kronauer D.J.C."/>
        </authorList>
    </citation>
    <scope>NUCLEOTIDE SEQUENCE</scope>
    <source>
        <strain evidence="1">Clonal line C1</strain>
    </source>
</reference>
<dbReference type="PANTHER" id="PTHR47326">
    <property type="entry name" value="TRANSPOSABLE ELEMENT TC3 TRANSPOSASE-LIKE PROTEIN"/>
    <property type="match status" value="1"/>
</dbReference>
<organism evidence="1">
    <name type="scientific">Ooceraea biroi</name>
    <name type="common">Clonal raider ant</name>
    <name type="synonym">Cerapachys biroi</name>
    <dbReference type="NCBI Taxonomy" id="2015173"/>
    <lineage>
        <taxon>Eukaryota</taxon>
        <taxon>Metazoa</taxon>
        <taxon>Ecdysozoa</taxon>
        <taxon>Arthropoda</taxon>
        <taxon>Hexapoda</taxon>
        <taxon>Insecta</taxon>
        <taxon>Pterygota</taxon>
        <taxon>Neoptera</taxon>
        <taxon>Endopterygota</taxon>
        <taxon>Hymenoptera</taxon>
        <taxon>Apocrita</taxon>
        <taxon>Aculeata</taxon>
        <taxon>Formicoidea</taxon>
        <taxon>Formicidae</taxon>
        <taxon>Dorylinae</taxon>
        <taxon>Ooceraea</taxon>
    </lineage>
</organism>
<dbReference type="EMBL" id="QOIP01000003">
    <property type="protein sequence ID" value="RLU24963.1"/>
    <property type="molecule type" value="Genomic_DNA"/>
</dbReference>
<evidence type="ECO:0008006" key="2">
    <source>
        <dbReference type="Google" id="ProtNLM"/>
    </source>
</evidence>
<dbReference type="InterPro" id="IPR036397">
    <property type="entry name" value="RNaseH_sf"/>
</dbReference>
<dbReference type="AlphaFoldDB" id="A0A3L8DXK1"/>
<comment type="caution">
    <text evidence="1">The sequence shown here is derived from an EMBL/GenBank/DDBJ whole genome shotgun (WGS) entry which is preliminary data.</text>
</comment>
<dbReference type="Proteomes" id="UP000279307">
    <property type="component" value="Chromosome 3"/>
</dbReference>
<sequence>MFEGKPSISHIASPRASDDDKGNINAINYLHLLQNELPQLLRGLNPDTVQRMWLQQDGAAAHSARSVTNVLNEMYPRRWIGRTGYVSWPPRSPDLTSPDFFLWGYLKGIVHETMPQTDELKGRITRACENIPAEVIKKTEISFRQRLQFCIDVNGGTFEQFL</sequence>
<accession>A0A3L8DXK1</accession>
<proteinExistence type="predicted"/>
<dbReference type="Gene3D" id="3.30.420.10">
    <property type="entry name" value="Ribonuclease H-like superfamily/Ribonuclease H"/>
    <property type="match status" value="1"/>
</dbReference>
<dbReference type="OrthoDB" id="9986793at2759"/>
<gene>
    <name evidence="1" type="ORF">DMN91_003054</name>
</gene>